<gene>
    <name evidence="1" type="ORF">EBV32_00370</name>
</gene>
<name>A0A964UZP9_9PROT</name>
<comment type="caution">
    <text evidence="1">The sequence shown here is derived from an EMBL/GenBank/DDBJ whole genome shotgun (WGS) entry which is preliminary data.</text>
</comment>
<reference evidence="1" key="1">
    <citation type="submission" date="2018-10" db="EMBL/GenBank/DDBJ databases">
        <title>Iterative Subtractive Binning of Freshwater Chronoseries Metagenomes Recovers Nearly Complete Genomes from over Four Hundred Novel Species.</title>
        <authorList>
            <person name="Rodriguez-R L.M."/>
            <person name="Tsementzi D."/>
            <person name="Luo C."/>
            <person name="Konstantinidis K.T."/>
        </authorList>
    </citation>
    <scope>NUCLEOTIDE SEQUENCE</scope>
    <source>
        <strain evidence="1">WB7_6_001</strain>
    </source>
</reference>
<protein>
    <submittedName>
        <fullName evidence="1">Uncharacterized protein</fullName>
    </submittedName>
</protein>
<dbReference type="Proteomes" id="UP000713222">
    <property type="component" value="Unassembled WGS sequence"/>
</dbReference>
<proteinExistence type="predicted"/>
<evidence type="ECO:0000313" key="1">
    <source>
        <dbReference type="EMBL" id="NBN87539.1"/>
    </source>
</evidence>
<dbReference type="EMBL" id="RGET01000002">
    <property type="protein sequence ID" value="NBN87539.1"/>
    <property type="molecule type" value="Genomic_DNA"/>
</dbReference>
<dbReference type="AlphaFoldDB" id="A0A964UZP9"/>
<sequence>MALGWESAAVCCELGCSRNDLKEALLATAGIAHDVKGFDLHVCPRATPWEVLEAEEEAAS</sequence>
<organism evidence="1 2">
    <name type="scientific">Candidatus Fonsibacter lacus</name>
    <dbReference type="NCBI Taxonomy" id="2576439"/>
    <lineage>
        <taxon>Bacteria</taxon>
        <taxon>Pseudomonadati</taxon>
        <taxon>Pseudomonadota</taxon>
        <taxon>Alphaproteobacteria</taxon>
        <taxon>Candidatus Pelagibacterales</taxon>
        <taxon>Candidatus Pelagibacterales incertae sedis</taxon>
        <taxon>Candidatus Fonsibacter</taxon>
    </lineage>
</organism>
<accession>A0A964UZP9</accession>
<evidence type="ECO:0000313" key="2">
    <source>
        <dbReference type="Proteomes" id="UP000713222"/>
    </source>
</evidence>